<feature type="region of interest" description="Disordered" evidence="2">
    <location>
        <begin position="93"/>
        <end position="117"/>
    </location>
</feature>
<dbReference type="Gene3D" id="3.40.1620.10">
    <property type="entry name" value="YefM-like domain"/>
    <property type="match status" value="1"/>
</dbReference>
<dbReference type="EMBL" id="CAFBJG010000050">
    <property type="protein sequence ID" value="CAB4849894.1"/>
    <property type="molecule type" value="Genomic_DNA"/>
</dbReference>
<name>A0A6J6PPH5_9ZZZZ</name>
<dbReference type="AlphaFoldDB" id="A0A6J6PPH5"/>
<dbReference type="Pfam" id="PF02604">
    <property type="entry name" value="PhdYeFM_antitox"/>
    <property type="match status" value="1"/>
</dbReference>
<proteinExistence type="inferred from homology"/>
<sequence>MAITASEARANLFPLIAQVNENAKPLHITSKQGNAVLVSESEWEAMLETLYVLGNPVNAKILLDSIEDGKKGRGKVYRFDQLDDLFGARKEKKQIRKKKAAPRKKVAAKVRKRKVSN</sequence>
<dbReference type="InterPro" id="IPR006442">
    <property type="entry name" value="Antitoxin_Phd/YefM"/>
</dbReference>
<dbReference type="PANTHER" id="PTHR33713:SF6">
    <property type="entry name" value="ANTITOXIN YEFM"/>
    <property type="match status" value="1"/>
</dbReference>
<evidence type="ECO:0000256" key="1">
    <source>
        <dbReference type="ARBA" id="ARBA00009981"/>
    </source>
</evidence>
<dbReference type="PANTHER" id="PTHR33713">
    <property type="entry name" value="ANTITOXIN YAFN-RELATED"/>
    <property type="match status" value="1"/>
</dbReference>
<comment type="similarity">
    <text evidence="1">Belongs to the phD/YefM antitoxin family.</text>
</comment>
<evidence type="ECO:0000313" key="5">
    <source>
        <dbReference type="EMBL" id="CAB4849894.1"/>
    </source>
</evidence>
<dbReference type="EMBL" id="CAEZWN010000058">
    <property type="protein sequence ID" value="CAB4656788.1"/>
    <property type="molecule type" value="Genomic_DNA"/>
</dbReference>
<evidence type="ECO:0000313" key="4">
    <source>
        <dbReference type="EMBL" id="CAB4700559.1"/>
    </source>
</evidence>
<reference evidence="4" key="1">
    <citation type="submission" date="2020-05" db="EMBL/GenBank/DDBJ databases">
        <authorList>
            <person name="Chiriac C."/>
            <person name="Salcher M."/>
            <person name="Ghai R."/>
            <person name="Kavagutti S V."/>
        </authorList>
    </citation>
    <scope>NUCLEOTIDE SEQUENCE</scope>
</reference>
<accession>A0A6J6PPH5</accession>
<organism evidence="4">
    <name type="scientific">freshwater metagenome</name>
    <dbReference type="NCBI Taxonomy" id="449393"/>
    <lineage>
        <taxon>unclassified sequences</taxon>
        <taxon>metagenomes</taxon>
        <taxon>ecological metagenomes</taxon>
    </lineage>
</organism>
<gene>
    <name evidence="3" type="ORF">UFOPK2252_00680</name>
    <name evidence="4" type="ORF">UFOPK2592_00731</name>
    <name evidence="5" type="ORF">UFOPK3282_00598</name>
</gene>
<evidence type="ECO:0000256" key="2">
    <source>
        <dbReference type="SAM" id="MobiDB-lite"/>
    </source>
</evidence>
<dbReference type="NCBIfam" id="TIGR01552">
    <property type="entry name" value="phd_fam"/>
    <property type="match status" value="1"/>
</dbReference>
<evidence type="ECO:0000313" key="3">
    <source>
        <dbReference type="EMBL" id="CAB4656788.1"/>
    </source>
</evidence>
<dbReference type="EMBL" id="CAEZXU010000058">
    <property type="protein sequence ID" value="CAB4700559.1"/>
    <property type="molecule type" value="Genomic_DNA"/>
</dbReference>
<dbReference type="Gene3D" id="1.10.1220.170">
    <property type="match status" value="1"/>
</dbReference>
<dbReference type="SUPFAM" id="SSF143120">
    <property type="entry name" value="YefM-like"/>
    <property type="match status" value="1"/>
</dbReference>
<protein>
    <submittedName>
        <fullName evidence="4">Unannotated protein</fullName>
    </submittedName>
</protein>
<dbReference type="InterPro" id="IPR051405">
    <property type="entry name" value="phD/YefM_antitoxin"/>
</dbReference>
<dbReference type="InterPro" id="IPR036165">
    <property type="entry name" value="YefM-like_sf"/>
</dbReference>